<dbReference type="RefSeq" id="XP_003148735.2">
    <property type="nucleotide sequence ID" value="XM_003148687.2"/>
</dbReference>
<accession>A0A1S0TJY0</accession>
<dbReference type="KEGG" id="loa:LOAG_13177"/>
<gene>
    <name evidence="1" type="ORF">LOAG_13177</name>
</gene>
<dbReference type="InParanoid" id="A0A1S0TJY0"/>
<dbReference type="GeneID" id="9950648"/>
<protein>
    <submittedName>
        <fullName evidence="1">Uncharacterized protein</fullName>
    </submittedName>
</protein>
<dbReference type="EMBL" id="JH712082">
    <property type="protein sequence ID" value="EFO15333.2"/>
    <property type="molecule type" value="Genomic_DNA"/>
</dbReference>
<dbReference type="OrthoDB" id="5823559at2759"/>
<feature type="non-terminal residue" evidence="1">
    <location>
        <position position="239"/>
    </location>
</feature>
<proteinExistence type="predicted"/>
<reference evidence="1" key="1">
    <citation type="submission" date="2012-04" db="EMBL/GenBank/DDBJ databases">
        <title>The Genome Sequence of Loa loa.</title>
        <authorList>
            <consortium name="The Broad Institute Genome Sequencing Platform"/>
            <consortium name="Broad Institute Genome Sequencing Center for Infectious Disease"/>
            <person name="Nutman T.B."/>
            <person name="Fink D.L."/>
            <person name="Russ C."/>
            <person name="Young S."/>
            <person name="Zeng Q."/>
            <person name="Gargeya S."/>
            <person name="Alvarado L."/>
            <person name="Berlin A."/>
            <person name="Chapman S.B."/>
            <person name="Chen Z."/>
            <person name="Freedman E."/>
            <person name="Gellesch M."/>
            <person name="Goldberg J."/>
            <person name="Griggs A."/>
            <person name="Gujja S."/>
            <person name="Heilman E.R."/>
            <person name="Heiman D."/>
            <person name="Howarth C."/>
            <person name="Mehta T."/>
            <person name="Neiman D."/>
            <person name="Pearson M."/>
            <person name="Roberts A."/>
            <person name="Saif S."/>
            <person name="Shea T."/>
            <person name="Shenoy N."/>
            <person name="Sisk P."/>
            <person name="Stolte C."/>
            <person name="Sykes S."/>
            <person name="White J."/>
            <person name="Yandava C."/>
            <person name="Haas B."/>
            <person name="Henn M.R."/>
            <person name="Nusbaum C."/>
            <person name="Birren B."/>
        </authorList>
    </citation>
    <scope>NUCLEOTIDE SEQUENCE [LARGE SCALE GENOMIC DNA]</scope>
</reference>
<sequence length="239" mass="27976">MFYCNPDDSRLLFAYKSEHRKACTNLIQFDKGFSFFCAVSDNMLEKITYLNNEHHVKLIRTKSASLFLKENSNIILITNDTSSRAGFYEMNIFDSVYMEQLANNDIYKSKAQVIIGLLEPKKYAVSFLEIHKKIFGNTSLQRDLSHYITMHQTTTASQTKWYCIARFDESGYMDFKRYEKPYFEGFMLMLYKSIAKSRKRINIFKDSVARYGIADYEIRFNYAIRAAILMIPVLSVLLA</sequence>
<dbReference type="CTD" id="9950648"/>
<evidence type="ECO:0000313" key="1">
    <source>
        <dbReference type="EMBL" id="EFO15333.2"/>
    </source>
</evidence>
<organism evidence="1">
    <name type="scientific">Loa loa</name>
    <name type="common">Eye worm</name>
    <name type="synonym">Filaria loa</name>
    <dbReference type="NCBI Taxonomy" id="7209"/>
    <lineage>
        <taxon>Eukaryota</taxon>
        <taxon>Metazoa</taxon>
        <taxon>Ecdysozoa</taxon>
        <taxon>Nematoda</taxon>
        <taxon>Chromadorea</taxon>
        <taxon>Rhabditida</taxon>
        <taxon>Spirurina</taxon>
        <taxon>Spiruromorpha</taxon>
        <taxon>Filarioidea</taxon>
        <taxon>Onchocercidae</taxon>
        <taxon>Loa</taxon>
    </lineage>
</organism>
<name>A0A1S0TJY0_LOALO</name>
<dbReference type="AlphaFoldDB" id="A0A1S0TJY0"/>